<feature type="transmembrane region" description="Helical" evidence="1">
    <location>
        <begin position="40"/>
        <end position="62"/>
    </location>
</feature>
<evidence type="ECO:0000313" key="3">
    <source>
        <dbReference type="Proteomes" id="UP000002668"/>
    </source>
</evidence>
<organism evidence="3">
    <name type="scientific">Leptosphaeria maculans (strain JN3 / isolate v23.1.3 / race Av1-4-5-6-7-8)</name>
    <name type="common">Blackleg fungus</name>
    <name type="synonym">Phoma lingam</name>
    <dbReference type="NCBI Taxonomy" id="985895"/>
    <lineage>
        <taxon>Eukaryota</taxon>
        <taxon>Fungi</taxon>
        <taxon>Dikarya</taxon>
        <taxon>Ascomycota</taxon>
        <taxon>Pezizomycotina</taxon>
        <taxon>Dothideomycetes</taxon>
        <taxon>Pleosporomycetidae</taxon>
        <taxon>Pleosporales</taxon>
        <taxon>Pleosporineae</taxon>
        <taxon>Leptosphaeriaceae</taxon>
        <taxon>Plenodomus</taxon>
        <taxon>Plenodomus lingam/Leptosphaeria maculans species complex</taxon>
    </lineage>
</organism>
<keyword evidence="1" id="KW-1133">Transmembrane helix</keyword>
<evidence type="ECO:0000256" key="1">
    <source>
        <dbReference type="SAM" id="Phobius"/>
    </source>
</evidence>
<dbReference type="Proteomes" id="UP000002668">
    <property type="component" value="Genome"/>
</dbReference>
<accession>E4ZPW6</accession>
<dbReference type="AlphaFoldDB" id="E4ZPW6"/>
<protein>
    <submittedName>
        <fullName evidence="2">Predicted protein</fullName>
    </submittedName>
</protein>
<proteinExistence type="predicted"/>
<keyword evidence="1" id="KW-0472">Membrane</keyword>
<name>E4ZPW6_LEPMJ</name>
<keyword evidence="1" id="KW-0812">Transmembrane</keyword>
<gene>
    <name evidence="2" type="ORF">LEMA_uP044020.1</name>
</gene>
<dbReference type="VEuPathDB" id="FungiDB:LEMA_uP044020.1"/>
<evidence type="ECO:0000313" key="2">
    <source>
        <dbReference type="EMBL" id="CBX93501.1"/>
    </source>
</evidence>
<reference evidence="3" key="1">
    <citation type="journal article" date="2011" name="Nat. Commun.">
        <title>Effector diversification within compartments of the Leptosphaeria maculans genome affected by Repeat-Induced Point mutations.</title>
        <authorList>
            <person name="Rouxel T."/>
            <person name="Grandaubert J."/>
            <person name="Hane J.K."/>
            <person name="Hoede C."/>
            <person name="van de Wouw A.P."/>
            <person name="Couloux A."/>
            <person name="Dominguez V."/>
            <person name="Anthouard V."/>
            <person name="Bally P."/>
            <person name="Bourras S."/>
            <person name="Cozijnsen A.J."/>
            <person name="Ciuffetti L.M."/>
            <person name="Degrave A."/>
            <person name="Dilmaghani A."/>
            <person name="Duret L."/>
            <person name="Fudal I."/>
            <person name="Goodwin S.B."/>
            <person name="Gout L."/>
            <person name="Glaser N."/>
            <person name="Linglin J."/>
            <person name="Kema G.H.J."/>
            <person name="Lapalu N."/>
            <person name="Lawrence C.B."/>
            <person name="May K."/>
            <person name="Meyer M."/>
            <person name="Ollivier B."/>
            <person name="Poulain J."/>
            <person name="Schoch C.L."/>
            <person name="Simon A."/>
            <person name="Spatafora J.W."/>
            <person name="Stachowiak A."/>
            <person name="Turgeon B.G."/>
            <person name="Tyler B.M."/>
            <person name="Vincent D."/>
            <person name="Weissenbach J."/>
            <person name="Amselem J."/>
            <person name="Quesneville H."/>
            <person name="Oliver R.P."/>
            <person name="Wincker P."/>
            <person name="Balesdent M.-H."/>
            <person name="Howlett B.J."/>
        </authorList>
    </citation>
    <scope>NUCLEOTIDE SEQUENCE [LARGE SCALE GENOMIC DNA]</scope>
    <source>
        <strain evidence="3">JN3 / isolate v23.1.3 / race Av1-4-5-6-7-8</strain>
    </source>
</reference>
<dbReference type="InParanoid" id="E4ZPW6"/>
<keyword evidence="3" id="KW-1185">Reference proteome</keyword>
<dbReference type="HOGENOM" id="CLU_2776384_0_0_1"/>
<sequence length="69" mass="8365">MNTTLTTWRRTCRRIKRRNITSHTIMYPPRRIHHPIRTRLLRIVQLVIARPLAVKLVNIALWNRFLIPT</sequence>
<dbReference type="EMBL" id="FP929105">
    <property type="protein sequence ID" value="CBX93501.1"/>
    <property type="molecule type" value="Genomic_DNA"/>
</dbReference>